<evidence type="ECO:0000313" key="4">
    <source>
        <dbReference type="Proteomes" id="UP000078544"/>
    </source>
</evidence>
<accession>A0A166PL41</accession>
<keyword evidence="4" id="KW-1185">Reference proteome</keyword>
<sequence length="794" mass="88262">MFVLQIIVAVLLAFVAIAACQIFVSRFAAENKRKEHTSRVAADSTSQTNAVRSTVSTLRLGDEEEAEEEEEEEAHEREQEMNTNKNLYYKLHNLEQHPDVLPACWNHLVTLLSETLSGALAKPAGTILDVRDFSTERLASFLRAKDAAAIRQWRAYLARRARGDPRELFGSVAEAKWWLKQAAPVKFVDGAWLGHVHRITTPFALRNITKNAWQVLSEELGDGDADKNHVKIYQDLMRDIDVHLPEAFSRDFIHARHGLDAPRVWKAAVAQLLISLFPHDFLPEILGFNMAYESLTPHLLKSARELRELKLSAYYFSLHISIDNADSGHAAMAAAAVAEYIEQMLLEAGDEAASMAWRRVQAGYILAEGLPTTPETPTMKQQHSRYRPRTCWTAEETAVAKIFAAKATIGHGIHCRSALLRFGDHTLSEWLDPRVFGSEAHQKTFLCVLSNSRPWVIRGNSKESRLIRELSWEGSMFGSFTQVEVETVKRWIDSLAVRESASQVYWDFLGCRSRGPEALYFSGYDGILFRGHPVFDGSCPTLVSIRGLEPAVRDVDDAEWDRICQRFQPNTSSAGNAAGLTDQSLAGLLPLWFAGQSVLESFVSLPARVSSRAGALIVKALRAQYGYGPEGPGVAGMDEIRRTGAGQAIGLVEIGLQLWRNAGKRSRDDVSEAPRNLGDAIAGLRGETPDPVRHLARDLLSLSMRPLEYHDVLIGLAWAFMELHEMVAASGAGILGDESQTRLAEIAARERRALEALTDESYAGETKSRRQLDFLSGRSLGRSQIAYCMNTACR</sequence>
<dbReference type="STRING" id="1081109.A0A166PL41"/>
<evidence type="ECO:0000256" key="1">
    <source>
        <dbReference type="SAM" id="MobiDB-lite"/>
    </source>
</evidence>
<feature type="region of interest" description="Disordered" evidence="1">
    <location>
        <begin position="35"/>
        <end position="81"/>
    </location>
</feature>
<protein>
    <submittedName>
        <fullName evidence="3">Heme oxygenase-like, multi-helical</fullName>
    </submittedName>
</protein>
<evidence type="ECO:0000313" key="3">
    <source>
        <dbReference type="EMBL" id="KZZ97510.1"/>
    </source>
</evidence>
<evidence type="ECO:0000256" key="2">
    <source>
        <dbReference type="SAM" id="SignalP"/>
    </source>
</evidence>
<feature type="compositionally biased region" description="Acidic residues" evidence="1">
    <location>
        <begin position="62"/>
        <end position="73"/>
    </location>
</feature>
<dbReference type="Gene3D" id="1.20.910.10">
    <property type="entry name" value="Heme oxygenase-like"/>
    <property type="match status" value="1"/>
</dbReference>
<feature type="chain" id="PRO_5007878314" evidence="2">
    <location>
        <begin position="21"/>
        <end position="794"/>
    </location>
</feature>
<gene>
    <name evidence="3" type="ORF">AAL_03474</name>
</gene>
<organism evidence="3 4">
    <name type="scientific">Moelleriella libera RCEF 2490</name>
    <dbReference type="NCBI Taxonomy" id="1081109"/>
    <lineage>
        <taxon>Eukaryota</taxon>
        <taxon>Fungi</taxon>
        <taxon>Dikarya</taxon>
        <taxon>Ascomycota</taxon>
        <taxon>Pezizomycotina</taxon>
        <taxon>Sordariomycetes</taxon>
        <taxon>Hypocreomycetidae</taxon>
        <taxon>Hypocreales</taxon>
        <taxon>Clavicipitaceae</taxon>
        <taxon>Moelleriella</taxon>
    </lineage>
</organism>
<reference evidence="3 4" key="1">
    <citation type="journal article" date="2016" name="Genome Biol. Evol.">
        <title>Divergent and convergent evolution of fungal pathogenicity.</title>
        <authorList>
            <person name="Shang Y."/>
            <person name="Xiao G."/>
            <person name="Zheng P."/>
            <person name="Cen K."/>
            <person name="Zhan S."/>
            <person name="Wang C."/>
        </authorList>
    </citation>
    <scope>NUCLEOTIDE SEQUENCE [LARGE SCALE GENOMIC DNA]</scope>
    <source>
        <strain evidence="3 4">RCEF 2490</strain>
    </source>
</reference>
<feature type="compositionally biased region" description="Polar residues" evidence="1">
    <location>
        <begin position="43"/>
        <end position="57"/>
    </location>
</feature>
<dbReference type="EMBL" id="AZGY01000006">
    <property type="protein sequence ID" value="KZZ97510.1"/>
    <property type="molecule type" value="Genomic_DNA"/>
</dbReference>
<feature type="signal peptide" evidence="2">
    <location>
        <begin position="1"/>
        <end position="20"/>
    </location>
</feature>
<dbReference type="AlphaFoldDB" id="A0A166PL41"/>
<dbReference type="OrthoDB" id="10057598at2759"/>
<dbReference type="SMART" id="SM01236">
    <property type="entry name" value="Haem_oxygenase_2"/>
    <property type="match status" value="1"/>
</dbReference>
<name>A0A166PL41_9HYPO</name>
<dbReference type="Proteomes" id="UP000078544">
    <property type="component" value="Unassembled WGS sequence"/>
</dbReference>
<dbReference type="InterPro" id="IPR016084">
    <property type="entry name" value="Haem_Oase-like_multi-hlx"/>
</dbReference>
<comment type="caution">
    <text evidence="3">The sequence shown here is derived from an EMBL/GenBank/DDBJ whole genome shotgun (WGS) entry which is preliminary data.</text>
</comment>
<keyword evidence="2" id="KW-0732">Signal</keyword>
<dbReference type="Pfam" id="PF14518">
    <property type="entry name" value="Haem_oxygenas_2"/>
    <property type="match status" value="1"/>
</dbReference>
<proteinExistence type="predicted"/>